<reference evidence="1" key="2">
    <citation type="journal article" date="2015" name="Data Brief">
        <title>Shoot transcriptome of the giant reed, Arundo donax.</title>
        <authorList>
            <person name="Barrero R.A."/>
            <person name="Guerrero F.D."/>
            <person name="Moolhuijzen P."/>
            <person name="Goolsby J.A."/>
            <person name="Tidwell J."/>
            <person name="Bellgard S.E."/>
            <person name="Bellgard M.I."/>
        </authorList>
    </citation>
    <scope>NUCLEOTIDE SEQUENCE</scope>
    <source>
        <tissue evidence="1">Shoot tissue taken approximately 20 cm above the soil surface</tissue>
    </source>
</reference>
<name>A0A0A9CTA3_ARUDO</name>
<protein>
    <submittedName>
        <fullName evidence="1">Uncharacterized protein</fullName>
    </submittedName>
</protein>
<organism evidence="1">
    <name type="scientific">Arundo donax</name>
    <name type="common">Giant reed</name>
    <name type="synonym">Donax arundinaceus</name>
    <dbReference type="NCBI Taxonomy" id="35708"/>
    <lineage>
        <taxon>Eukaryota</taxon>
        <taxon>Viridiplantae</taxon>
        <taxon>Streptophyta</taxon>
        <taxon>Embryophyta</taxon>
        <taxon>Tracheophyta</taxon>
        <taxon>Spermatophyta</taxon>
        <taxon>Magnoliopsida</taxon>
        <taxon>Liliopsida</taxon>
        <taxon>Poales</taxon>
        <taxon>Poaceae</taxon>
        <taxon>PACMAD clade</taxon>
        <taxon>Arundinoideae</taxon>
        <taxon>Arundineae</taxon>
        <taxon>Arundo</taxon>
    </lineage>
</organism>
<dbReference type="AlphaFoldDB" id="A0A0A9CTA3"/>
<reference evidence="1" key="1">
    <citation type="submission" date="2014-09" db="EMBL/GenBank/DDBJ databases">
        <authorList>
            <person name="Magalhaes I.L.F."/>
            <person name="Oliveira U."/>
            <person name="Santos F.R."/>
            <person name="Vidigal T.H.D.A."/>
            <person name="Brescovit A.D."/>
            <person name="Santos A.J."/>
        </authorList>
    </citation>
    <scope>NUCLEOTIDE SEQUENCE</scope>
    <source>
        <tissue evidence="1">Shoot tissue taken approximately 20 cm above the soil surface</tissue>
    </source>
</reference>
<dbReference type="EMBL" id="GBRH01223158">
    <property type="protein sequence ID" value="JAD74737.1"/>
    <property type="molecule type" value="Transcribed_RNA"/>
</dbReference>
<proteinExistence type="predicted"/>
<evidence type="ECO:0000313" key="1">
    <source>
        <dbReference type="EMBL" id="JAD74737.1"/>
    </source>
</evidence>
<accession>A0A0A9CTA3</accession>
<sequence>MFSVSLVGCCKKASCKVRQSKYICLDHDHIPSETTRFRALLLLYNTS</sequence>